<dbReference type="Pfam" id="PF20461">
    <property type="entry name" value="DUF6714"/>
    <property type="match status" value="1"/>
</dbReference>
<keyword evidence="2" id="KW-1185">Reference proteome</keyword>
<proteinExistence type="predicted"/>
<comment type="caution">
    <text evidence="1">The sequence shown here is derived from an EMBL/GenBank/DDBJ whole genome shotgun (WGS) entry which is preliminary data.</text>
</comment>
<organism evidence="1 2">
    <name type="scientific">Lysobacter silvisoli</name>
    <dbReference type="NCBI Taxonomy" id="2293254"/>
    <lineage>
        <taxon>Bacteria</taxon>
        <taxon>Pseudomonadati</taxon>
        <taxon>Pseudomonadota</taxon>
        <taxon>Gammaproteobacteria</taxon>
        <taxon>Lysobacterales</taxon>
        <taxon>Lysobacteraceae</taxon>
        <taxon>Lysobacter</taxon>
    </lineage>
</organism>
<dbReference type="EMBL" id="QTSU01000001">
    <property type="protein sequence ID" value="RDZ28955.1"/>
    <property type="molecule type" value="Genomic_DNA"/>
</dbReference>
<gene>
    <name evidence="1" type="ORF">DX914_07595</name>
</gene>
<dbReference type="InterPro" id="IPR046560">
    <property type="entry name" value="DUF6714"/>
</dbReference>
<evidence type="ECO:0008006" key="3">
    <source>
        <dbReference type="Google" id="ProtNLM"/>
    </source>
</evidence>
<dbReference type="RefSeq" id="WP_115858390.1">
    <property type="nucleotide sequence ID" value="NZ_QTSU01000001.1"/>
</dbReference>
<reference evidence="1 2" key="1">
    <citation type="submission" date="2018-08" db="EMBL/GenBank/DDBJ databases">
        <title>Lysobacter sp. zong2l5, whole genome shotgun sequence.</title>
        <authorList>
            <person name="Zhang X."/>
            <person name="Feng G."/>
            <person name="Zhu H."/>
        </authorList>
    </citation>
    <scope>NUCLEOTIDE SEQUENCE [LARGE SCALE GENOMIC DNA]</scope>
    <source>
        <strain evidence="2">zong2l5</strain>
    </source>
</reference>
<dbReference type="OrthoDB" id="581942at2"/>
<sequence length="150" mass="17044">MSISVLELFAAFNGLPDRPAMSLRAGNAEDDYEAHPDYDAEIDRLTPEYLETYHWGIGYLDAESWRYYLPHLLAHALQSLARPGSMVVQSLLYYLRPPDRDPPRFGALTPAQSQAVIAVLDELAFAHESVWQDDAMLALEEYWAPGARYR</sequence>
<accession>A0A371K4W6</accession>
<protein>
    <recommendedName>
        <fullName evidence="3">DUF4375 domain-containing protein</fullName>
    </recommendedName>
</protein>
<dbReference type="Proteomes" id="UP000264492">
    <property type="component" value="Unassembled WGS sequence"/>
</dbReference>
<evidence type="ECO:0000313" key="1">
    <source>
        <dbReference type="EMBL" id="RDZ28955.1"/>
    </source>
</evidence>
<name>A0A371K4W6_9GAMM</name>
<dbReference type="AlphaFoldDB" id="A0A371K4W6"/>
<evidence type="ECO:0000313" key="2">
    <source>
        <dbReference type="Proteomes" id="UP000264492"/>
    </source>
</evidence>